<keyword evidence="1" id="KW-0315">Glutamine amidotransferase</keyword>
<evidence type="ECO:0008006" key="3">
    <source>
        <dbReference type="Google" id="ProtNLM"/>
    </source>
</evidence>
<comment type="caution">
    <text evidence="2">The sequence shown here is derived from an EMBL/GenBank/DDBJ whole genome shotgun (WGS) entry which is preliminary data.</text>
</comment>
<dbReference type="Gene3D" id="3.60.20.10">
    <property type="entry name" value="Glutamine Phosphoribosylpyrophosphate, subunit 1, domain 1"/>
    <property type="match status" value="1"/>
</dbReference>
<evidence type="ECO:0000256" key="1">
    <source>
        <dbReference type="ARBA" id="ARBA00022962"/>
    </source>
</evidence>
<dbReference type="Proteomes" id="UP000885779">
    <property type="component" value="Unassembled WGS sequence"/>
</dbReference>
<reference evidence="2" key="1">
    <citation type="journal article" date="2020" name="mSystems">
        <title>Genome- and Community-Level Interaction Insights into Carbon Utilization and Element Cycling Functions of Hydrothermarchaeota in Hydrothermal Sediment.</title>
        <authorList>
            <person name="Zhou Z."/>
            <person name="Liu Y."/>
            <person name="Xu W."/>
            <person name="Pan J."/>
            <person name="Luo Z.H."/>
            <person name="Li M."/>
        </authorList>
    </citation>
    <scope>NUCLEOTIDE SEQUENCE [LARGE SCALE GENOMIC DNA]</scope>
    <source>
        <strain evidence="2">HyVt-577</strain>
    </source>
</reference>
<dbReference type="PANTHER" id="PTHR42824:SF1">
    <property type="entry name" value="GLUTAMINE AMIDOTRANSFERASE YAFJ-RELATED"/>
    <property type="match status" value="1"/>
</dbReference>
<accession>A0A7V4WV63</accession>
<proteinExistence type="predicted"/>
<dbReference type="PANTHER" id="PTHR42824">
    <property type="entry name" value="GLUTAMINE AMIDOTRANSFERASE"/>
    <property type="match status" value="1"/>
</dbReference>
<dbReference type="Pfam" id="PF13230">
    <property type="entry name" value="GATase_4"/>
    <property type="match status" value="1"/>
</dbReference>
<dbReference type="InterPro" id="IPR029055">
    <property type="entry name" value="Ntn_hydrolases_N"/>
</dbReference>
<evidence type="ECO:0000313" key="2">
    <source>
        <dbReference type="EMBL" id="HGY55172.1"/>
    </source>
</evidence>
<dbReference type="InterPro" id="IPR026869">
    <property type="entry name" value="EgtC-like"/>
</dbReference>
<dbReference type="SUPFAM" id="SSF56235">
    <property type="entry name" value="N-terminal nucleophile aminohydrolases (Ntn hydrolases)"/>
    <property type="match status" value="1"/>
</dbReference>
<name>A0A7V4WV63_CALAY</name>
<sequence length="233" mass="26957">MVSRKQPPWSFRDCIRCNFMCRLLYIRAQSPFRIEPYLDRFAHISKNSKEYQGDGWGCAYWEGDGWKMYKSIKPIWEDDRSRLADLKSTALVAHARSAFRDAEPNILHNMPFMRGNIVFIFNGELHGVRIREEGRIGAEKIFNYIMRFNKAGLEQALPKAATIIEKRSKYVRAMNIIMADSEKACLYSHFNEDEDYFTMHLKKTAGMIAICSDPFPGEDGWEAIPNGSGGCYR</sequence>
<dbReference type="AlphaFoldDB" id="A0A7V4WV63"/>
<dbReference type="EMBL" id="DRQG01000053">
    <property type="protein sequence ID" value="HGY55172.1"/>
    <property type="molecule type" value="Genomic_DNA"/>
</dbReference>
<gene>
    <name evidence="2" type="ORF">ENK44_05715</name>
</gene>
<organism evidence="2">
    <name type="scientific">Caldithrix abyssi</name>
    <dbReference type="NCBI Taxonomy" id="187145"/>
    <lineage>
        <taxon>Bacteria</taxon>
        <taxon>Pseudomonadati</taxon>
        <taxon>Calditrichota</taxon>
        <taxon>Calditrichia</taxon>
        <taxon>Calditrichales</taxon>
        <taxon>Calditrichaceae</taxon>
        <taxon>Caldithrix</taxon>
    </lineage>
</organism>
<protein>
    <recommendedName>
        <fullName evidence="3">Glutamine amidotransferase type-2 domain-containing protein</fullName>
    </recommendedName>
</protein>